<dbReference type="PANTHER" id="PTHR14237:SF19">
    <property type="entry name" value="MITOCHONDRIAL AMIDOXIME REDUCING COMPONENT 1"/>
    <property type="match status" value="1"/>
</dbReference>
<dbReference type="Proteomes" id="UP001589834">
    <property type="component" value="Unassembled WGS sequence"/>
</dbReference>
<organism evidence="2 3">
    <name type="scientific">Ottowia pentelensis</name>
    <dbReference type="NCBI Taxonomy" id="511108"/>
    <lineage>
        <taxon>Bacteria</taxon>
        <taxon>Pseudomonadati</taxon>
        <taxon>Pseudomonadota</taxon>
        <taxon>Betaproteobacteria</taxon>
        <taxon>Burkholderiales</taxon>
        <taxon>Comamonadaceae</taxon>
        <taxon>Ottowia</taxon>
    </lineage>
</organism>
<dbReference type="PANTHER" id="PTHR14237">
    <property type="entry name" value="MOLYBDOPTERIN COFACTOR SULFURASE MOSC"/>
    <property type="match status" value="1"/>
</dbReference>
<protein>
    <submittedName>
        <fullName evidence="2">MOSC domain-containing protein</fullName>
    </submittedName>
</protein>
<dbReference type="SUPFAM" id="SSF50800">
    <property type="entry name" value="PK beta-barrel domain-like"/>
    <property type="match status" value="1"/>
</dbReference>
<dbReference type="Pfam" id="PF03473">
    <property type="entry name" value="MOSC"/>
    <property type="match status" value="1"/>
</dbReference>
<feature type="domain" description="MOSC" evidence="1">
    <location>
        <begin position="126"/>
        <end position="285"/>
    </location>
</feature>
<dbReference type="SUPFAM" id="SSF141673">
    <property type="entry name" value="MOSC N-terminal domain-like"/>
    <property type="match status" value="1"/>
</dbReference>
<comment type="caution">
    <text evidence="2">The sequence shown here is derived from an EMBL/GenBank/DDBJ whole genome shotgun (WGS) entry which is preliminary data.</text>
</comment>
<name>A0ABV6PPN6_9BURK</name>
<sequence length="289" mass="32044">MQQPEPDVRARVARLFVYPVKSCAGVELSEALLAETGLDLDRAWMVVDGEGQFLTQREWPRMALVRPQIRLSEVVLRAPGMLALHLGIDEVERPLHVRVWSDEVDAWDMGDIAGQWFSDFLGRPGLRLARFDPEVRRLSNLKWTGGIEAVNQFVDGYPFLVTSEASLAELNRRLQAAGHAPVGIERLRPNLVLAGVEAHDEDRLAQLRIATADGPVVLKPVKPCARCPIPNIDPQTAESSPEVLATLSQYRADARVDGQLTFGMNAIILDGVERTLRVGDAVEGDWLFD</sequence>
<dbReference type="EMBL" id="JBHLTN010000004">
    <property type="protein sequence ID" value="MFC0591357.1"/>
    <property type="molecule type" value="Genomic_DNA"/>
</dbReference>
<dbReference type="InterPro" id="IPR005302">
    <property type="entry name" value="MoCF_Sase_C"/>
</dbReference>
<accession>A0ABV6PPN6</accession>
<reference evidence="2 3" key="1">
    <citation type="submission" date="2024-09" db="EMBL/GenBank/DDBJ databases">
        <authorList>
            <person name="Sun Q."/>
            <person name="Mori K."/>
        </authorList>
    </citation>
    <scope>NUCLEOTIDE SEQUENCE [LARGE SCALE GENOMIC DNA]</scope>
    <source>
        <strain evidence="2 3">NCAIM B.02336</strain>
    </source>
</reference>
<dbReference type="InterPro" id="IPR005303">
    <property type="entry name" value="MOCOS_middle"/>
</dbReference>
<gene>
    <name evidence="2" type="ORF">ACFFGG_02190</name>
</gene>
<dbReference type="RefSeq" id="WP_377479272.1">
    <property type="nucleotide sequence ID" value="NZ_JBHLTN010000004.1"/>
</dbReference>
<dbReference type="InterPro" id="IPR011037">
    <property type="entry name" value="Pyrv_Knase-like_insert_dom_sf"/>
</dbReference>
<evidence type="ECO:0000259" key="1">
    <source>
        <dbReference type="PROSITE" id="PS51340"/>
    </source>
</evidence>
<proteinExistence type="predicted"/>
<dbReference type="Pfam" id="PF03476">
    <property type="entry name" value="MOSC_N"/>
    <property type="match status" value="1"/>
</dbReference>
<evidence type="ECO:0000313" key="3">
    <source>
        <dbReference type="Proteomes" id="UP001589834"/>
    </source>
</evidence>
<evidence type="ECO:0000313" key="2">
    <source>
        <dbReference type="EMBL" id="MFC0591357.1"/>
    </source>
</evidence>
<dbReference type="PROSITE" id="PS51340">
    <property type="entry name" value="MOSC"/>
    <property type="match status" value="1"/>
</dbReference>
<keyword evidence="3" id="KW-1185">Reference proteome</keyword>